<dbReference type="EMBL" id="AP023096">
    <property type="protein sequence ID" value="BCE62390.1"/>
    <property type="molecule type" value="Genomic_DNA"/>
</dbReference>
<evidence type="ECO:0000313" key="1">
    <source>
        <dbReference type="EMBL" id="BCE53670.1"/>
    </source>
</evidence>
<dbReference type="AlphaFoldDB" id="A0A809ZRN7"/>
<dbReference type="EMBL" id="AP023095">
    <property type="protein sequence ID" value="BCE53670.1"/>
    <property type="molecule type" value="Genomic_DNA"/>
</dbReference>
<reference evidence="2" key="2">
    <citation type="submission" date="2020-05" db="EMBL/GenBank/DDBJ databases">
        <title>Complete genome sequence of Bradyrhizobium diazoefficiens XF6 isolated from soybean nodule.</title>
        <authorList>
            <person name="Noda R."/>
            <person name="Kakizaki K."/>
            <person name="Minamisawa K."/>
        </authorList>
    </citation>
    <scope>NUCLEOTIDE SEQUENCE</scope>
    <source>
        <strain evidence="2">XF6</strain>
    </source>
</reference>
<evidence type="ECO:0000313" key="2">
    <source>
        <dbReference type="EMBL" id="BCE62390.1"/>
    </source>
</evidence>
<sequence>MIQPHPRSLVVSIYVNTRGFSFIVFEGHFAPFDWGIRETRGPRKCEVCLPRIAQLFDQYAPDVLVIQDTSEQGTERAPWICTLNASIAAIAEDRDISIFAFSRDEVRTVFERYGCANKHALAELIAKHIPAFEQYVPPPRKPWMSEDRRMGLFDAAALALTYFRSETG</sequence>
<dbReference type="GO" id="GO:0003676">
    <property type="term" value="F:nucleic acid binding"/>
    <property type="evidence" value="ECO:0007669"/>
    <property type="project" value="InterPro"/>
</dbReference>
<dbReference type="InterPro" id="IPR036397">
    <property type="entry name" value="RNaseH_sf"/>
</dbReference>
<protein>
    <submittedName>
        <fullName evidence="1">Uncharacterized protein</fullName>
    </submittedName>
</protein>
<name>A0A809ZRN7_9BRAD</name>
<dbReference type="Gene3D" id="3.30.420.10">
    <property type="entry name" value="Ribonuclease H-like superfamily/Ribonuclease H"/>
    <property type="match status" value="1"/>
</dbReference>
<reference evidence="1" key="1">
    <citation type="submission" date="2020-05" db="EMBL/GenBank/DDBJ databases">
        <title>Complete genome sequence of Bradyrhizobium diazoefficiens XF5 isolated from soybean nodule.</title>
        <authorList>
            <person name="Noda R."/>
            <person name="Kakizaki K."/>
            <person name="Minamisawa K."/>
        </authorList>
    </citation>
    <scope>NUCLEOTIDE SEQUENCE</scope>
    <source>
        <strain evidence="1">XF5</strain>
    </source>
</reference>
<gene>
    <name evidence="1" type="ORF">XF5B_11820</name>
    <name evidence="2" type="ORF">XF6B_11890</name>
</gene>
<organism evidence="1">
    <name type="scientific">Bradyrhizobium diazoefficiens</name>
    <dbReference type="NCBI Taxonomy" id="1355477"/>
    <lineage>
        <taxon>Bacteria</taxon>
        <taxon>Pseudomonadati</taxon>
        <taxon>Pseudomonadota</taxon>
        <taxon>Alphaproteobacteria</taxon>
        <taxon>Hyphomicrobiales</taxon>
        <taxon>Nitrobacteraceae</taxon>
        <taxon>Bradyrhizobium</taxon>
    </lineage>
</organism>
<dbReference type="RefSeq" id="WP_028172773.1">
    <property type="nucleotide sequence ID" value="NZ_AP022638.1"/>
</dbReference>
<accession>A0A809ZRN7</accession>
<proteinExistence type="predicted"/>